<keyword evidence="1" id="KW-1133">Transmembrane helix</keyword>
<dbReference type="NCBIfam" id="TIGR01167">
    <property type="entry name" value="LPXTG_anchor"/>
    <property type="match status" value="1"/>
</dbReference>
<sequence length="109" mass="11991">MVKKYVLLLMILVVPVFLFYEEVSASNMNSKAGITFSNSYNPSEIEDPLIPDGSKIVVNISDDRITNKVLPKTGGKPSIILQYAGLGLLMVACIALFQTRKIETKVSIK</sequence>
<dbReference type="EMBL" id="AHFL01000025">
    <property type="protein sequence ID" value="EOO65451.1"/>
    <property type="molecule type" value="Genomic_DNA"/>
</dbReference>
<dbReference type="Proteomes" id="UP000014023">
    <property type="component" value="Unassembled WGS sequence"/>
</dbReference>
<evidence type="ECO:0000313" key="2">
    <source>
        <dbReference type="EMBL" id="EOO65451.1"/>
    </source>
</evidence>
<keyword evidence="1" id="KW-0472">Membrane</keyword>
<keyword evidence="1" id="KW-0812">Transmembrane</keyword>
<gene>
    <name evidence="2" type="ORF">IKE_03757</name>
</gene>
<comment type="caution">
    <text evidence="2">The sequence shown here is derived from an EMBL/GenBank/DDBJ whole genome shotgun (WGS) entry which is preliminary data.</text>
</comment>
<evidence type="ECO:0000313" key="3">
    <source>
        <dbReference type="Proteomes" id="UP000014023"/>
    </source>
</evidence>
<dbReference type="RefSeq" id="WP_016125540.1">
    <property type="nucleotide sequence ID" value="NZ_KB976265.1"/>
</dbReference>
<accession>A0A9W5Q2T1</accession>
<dbReference type="AlphaFoldDB" id="A0A9W5Q2T1"/>
<name>A0A9W5Q2T1_BACCE</name>
<protein>
    <submittedName>
        <fullName evidence="2">LPXTG-domain-containing protein cell wall anchor domain</fullName>
    </submittedName>
</protein>
<proteinExistence type="predicted"/>
<evidence type="ECO:0000256" key="1">
    <source>
        <dbReference type="SAM" id="Phobius"/>
    </source>
</evidence>
<reference evidence="2 3" key="1">
    <citation type="submission" date="2012-12" db="EMBL/GenBank/DDBJ databases">
        <title>The Genome Sequence of Bacillus cereus VD196.</title>
        <authorList>
            <consortium name="The Broad Institute Genome Sequencing Platform"/>
            <consortium name="The Broad Institute Genome Sequencing Center for Infectious Disease"/>
            <person name="Feldgarden M."/>
            <person name="Van der Auwera G.A."/>
            <person name="Mahillon J."/>
            <person name="Duprez V."/>
            <person name="Timmery S."/>
            <person name="Mattelet C."/>
            <person name="Dierick K."/>
            <person name="Sun M."/>
            <person name="Yu Z."/>
            <person name="Zhu L."/>
            <person name="Hu X."/>
            <person name="Shank E.B."/>
            <person name="Swiecicka I."/>
            <person name="Hansen B.M."/>
            <person name="Andrup L."/>
            <person name="Walker B."/>
            <person name="Young S.K."/>
            <person name="Zeng Q."/>
            <person name="Gargeya S."/>
            <person name="Fitzgerald M."/>
            <person name="Haas B."/>
            <person name="Abouelleil A."/>
            <person name="Alvarado L."/>
            <person name="Arachchi H.M."/>
            <person name="Berlin A.M."/>
            <person name="Chapman S.B."/>
            <person name="Dewar J."/>
            <person name="Goldberg J."/>
            <person name="Griggs A."/>
            <person name="Gujja S."/>
            <person name="Hansen M."/>
            <person name="Howarth C."/>
            <person name="Imamovic A."/>
            <person name="Larimer J."/>
            <person name="McCowan C."/>
            <person name="Murphy C."/>
            <person name="Neiman D."/>
            <person name="Pearson M."/>
            <person name="Priest M."/>
            <person name="Roberts A."/>
            <person name="Saif S."/>
            <person name="Shea T."/>
            <person name="Sisk P."/>
            <person name="Sykes S."/>
            <person name="Wortman J."/>
            <person name="Nusbaum C."/>
            <person name="Birren B."/>
        </authorList>
    </citation>
    <scope>NUCLEOTIDE SEQUENCE [LARGE SCALE GENOMIC DNA]</scope>
    <source>
        <strain evidence="2 3">VD196</strain>
    </source>
</reference>
<feature type="transmembrane region" description="Helical" evidence="1">
    <location>
        <begin position="79"/>
        <end position="97"/>
    </location>
</feature>
<organism evidence="2 3">
    <name type="scientific">Bacillus cereus VD196</name>
    <dbReference type="NCBI Taxonomy" id="1053243"/>
    <lineage>
        <taxon>Bacteria</taxon>
        <taxon>Bacillati</taxon>
        <taxon>Bacillota</taxon>
        <taxon>Bacilli</taxon>
        <taxon>Bacillales</taxon>
        <taxon>Bacillaceae</taxon>
        <taxon>Bacillus</taxon>
        <taxon>Bacillus cereus group</taxon>
    </lineage>
</organism>